<dbReference type="OrthoDB" id="10517718at2759"/>
<accession>A0A2J6S4G3</accession>
<proteinExistence type="predicted"/>
<keyword evidence="3" id="KW-1185">Reference proteome</keyword>
<dbReference type="EMBL" id="KZ613940">
    <property type="protein sequence ID" value="PMD45663.1"/>
    <property type="molecule type" value="Genomic_DNA"/>
</dbReference>
<protein>
    <submittedName>
        <fullName evidence="2">Uncharacterized protein</fullName>
    </submittedName>
</protein>
<sequence>MDPILVSGNLAMSVIASGHVDRSVVNGDQDQGRPRSTTTCPDNRASADAGAVPALGYRTTNNGLYHGLAIRSYLAEPIATKVVTLYSSYLGEHEADIRLIFNRELKKNTHLNQSIYNIIRAELLSQCVEITRDHFANLVGNAIQTSVSNQVSIAAAHVTVQHVAASSALSPAAGLVAGLALYKMFTLPKTLGRKFGMEIQNVLNGNFSQWTEDVLQKAFDACSIRRRVQDTLGNPVDIGDLKDEVELIRDVAKEMHIGNPQVSMTD</sequence>
<evidence type="ECO:0000313" key="2">
    <source>
        <dbReference type="EMBL" id="PMD45663.1"/>
    </source>
</evidence>
<dbReference type="Proteomes" id="UP000235786">
    <property type="component" value="Unassembled WGS sequence"/>
</dbReference>
<organism evidence="2 3">
    <name type="scientific">Hyaloscypha variabilis (strain UAMH 11265 / GT02V1 / F)</name>
    <name type="common">Meliniomyces variabilis</name>
    <dbReference type="NCBI Taxonomy" id="1149755"/>
    <lineage>
        <taxon>Eukaryota</taxon>
        <taxon>Fungi</taxon>
        <taxon>Dikarya</taxon>
        <taxon>Ascomycota</taxon>
        <taxon>Pezizomycotina</taxon>
        <taxon>Leotiomycetes</taxon>
        <taxon>Helotiales</taxon>
        <taxon>Hyaloscyphaceae</taxon>
        <taxon>Hyaloscypha</taxon>
        <taxon>Hyaloscypha variabilis</taxon>
    </lineage>
</organism>
<feature type="compositionally biased region" description="Polar residues" evidence="1">
    <location>
        <begin position="26"/>
        <end position="41"/>
    </location>
</feature>
<gene>
    <name evidence="2" type="ORF">L207DRAFT_578569</name>
</gene>
<feature type="region of interest" description="Disordered" evidence="1">
    <location>
        <begin position="23"/>
        <end position="45"/>
    </location>
</feature>
<name>A0A2J6S4G3_HYAVF</name>
<dbReference type="AlphaFoldDB" id="A0A2J6S4G3"/>
<evidence type="ECO:0000313" key="3">
    <source>
        <dbReference type="Proteomes" id="UP000235786"/>
    </source>
</evidence>
<reference evidence="2 3" key="1">
    <citation type="submission" date="2016-04" db="EMBL/GenBank/DDBJ databases">
        <title>A degradative enzymes factory behind the ericoid mycorrhizal symbiosis.</title>
        <authorList>
            <consortium name="DOE Joint Genome Institute"/>
            <person name="Martino E."/>
            <person name="Morin E."/>
            <person name="Grelet G."/>
            <person name="Kuo A."/>
            <person name="Kohler A."/>
            <person name="Daghino S."/>
            <person name="Barry K."/>
            <person name="Choi C."/>
            <person name="Cichocki N."/>
            <person name="Clum A."/>
            <person name="Copeland A."/>
            <person name="Hainaut M."/>
            <person name="Haridas S."/>
            <person name="Labutti K."/>
            <person name="Lindquist E."/>
            <person name="Lipzen A."/>
            <person name="Khouja H.-R."/>
            <person name="Murat C."/>
            <person name="Ohm R."/>
            <person name="Olson A."/>
            <person name="Spatafora J."/>
            <person name="Veneault-Fourrey C."/>
            <person name="Henrissat B."/>
            <person name="Grigoriev I."/>
            <person name="Martin F."/>
            <person name="Perotto S."/>
        </authorList>
    </citation>
    <scope>NUCLEOTIDE SEQUENCE [LARGE SCALE GENOMIC DNA]</scope>
    <source>
        <strain evidence="2 3">F</strain>
    </source>
</reference>
<evidence type="ECO:0000256" key="1">
    <source>
        <dbReference type="SAM" id="MobiDB-lite"/>
    </source>
</evidence>